<dbReference type="InterPro" id="IPR010982">
    <property type="entry name" value="Lambda_DNA-bd_dom_sf"/>
</dbReference>
<gene>
    <name evidence="2" type="primary">41</name>
    <name evidence="2" type="ORF">SEA_NADEEM_41</name>
</gene>
<dbReference type="InterPro" id="IPR001387">
    <property type="entry name" value="Cro/C1-type_HTH"/>
</dbReference>
<evidence type="ECO:0000313" key="3">
    <source>
        <dbReference type="Proteomes" id="UP000252271"/>
    </source>
</evidence>
<dbReference type="SUPFAM" id="SSF47413">
    <property type="entry name" value="lambda repressor-like DNA-binding domains"/>
    <property type="match status" value="1"/>
</dbReference>
<organism evidence="2 3">
    <name type="scientific">Gordonia phage Nadeem</name>
    <dbReference type="NCBI Taxonomy" id="2250369"/>
    <lineage>
        <taxon>Viruses</taxon>
        <taxon>Duplodnaviria</taxon>
        <taxon>Heunggongvirae</taxon>
        <taxon>Uroviricota</taxon>
        <taxon>Caudoviricetes</taxon>
        <taxon>Betterkatzvirus</taxon>
        <taxon>Betterkatzvirus betterkatz</taxon>
    </lineage>
</organism>
<evidence type="ECO:0000313" key="2">
    <source>
        <dbReference type="EMBL" id="AXC38119.1"/>
    </source>
</evidence>
<sequence>MAGVRLKSHARIVITAVMEQEGLSQSVVADKAKCSKAFVGHLISGRRDSCTPELAARIARSLGVSPRVLFAASVSSDRQQNVNQRGTQAEKR</sequence>
<dbReference type="CDD" id="cd00093">
    <property type="entry name" value="HTH_XRE"/>
    <property type="match status" value="1"/>
</dbReference>
<reference evidence="3" key="1">
    <citation type="submission" date="2018-05" db="EMBL/GenBank/DDBJ databases">
        <authorList>
            <person name="Agudelo C."/>
            <person name="Belgraves K."/>
            <person name="Bryant B."/>
            <person name="Burch A."/>
            <person name="Burrows Z."/>
            <person name="Douthitt C."/>
            <person name="Delaflor Y."/>
            <person name="Durden S."/>
            <person name="Esquivel A."/>
            <person name="Garofalo J."/>
            <person name="Grace R."/>
            <person name="Kronk J."/>
            <person name="Krumfolz S."/>
            <person name="Kuiack J."/>
            <person name="Lindo R."/>
            <person name="Noel R."/>
            <person name="Norus J."/>
            <person name="Parks M."/>
            <person name="Rahmoune A."/>
            <person name="Rivera D."/>
            <person name="Rodriguez J."/>
            <person name="Thompson S."/>
            <person name="Vasquez J."/>
            <person name="Vosburg C."/>
            <person name="Wiersma-Koch H."/>
            <person name="D'Elia T."/>
            <person name="Garlena R.A."/>
            <person name="Russell D.A."/>
            <person name="Pope W.H."/>
            <person name="Jacobs-Sera D."/>
            <person name="Hatfull G.F."/>
        </authorList>
    </citation>
    <scope>NUCLEOTIDE SEQUENCE [LARGE SCALE GENOMIC DNA]</scope>
</reference>
<evidence type="ECO:0000259" key="1">
    <source>
        <dbReference type="PROSITE" id="PS50943"/>
    </source>
</evidence>
<dbReference type="EMBL" id="MH399781">
    <property type="protein sequence ID" value="AXC38119.1"/>
    <property type="molecule type" value="Genomic_DNA"/>
</dbReference>
<protein>
    <submittedName>
        <fullName evidence="2">Helix-turn-helix DNA binding domain protein</fullName>
    </submittedName>
</protein>
<dbReference type="Pfam" id="PF13560">
    <property type="entry name" value="HTH_31"/>
    <property type="match status" value="1"/>
</dbReference>
<name>A0A2Z5HDF0_9CAUD</name>
<feature type="domain" description="HTH cro/C1-type" evidence="1">
    <location>
        <begin position="14"/>
        <end position="69"/>
    </location>
</feature>
<dbReference type="SMART" id="SM00530">
    <property type="entry name" value="HTH_XRE"/>
    <property type="match status" value="1"/>
</dbReference>
<dbReference type="GO" id="GO:0003677">
    <property type="term" value="F:DNA binding"/>
    <property type="evidence" value="ECO:0007669"/>
    <property type="project" value="InterPro"/>
</dbReference>
<dbReference type="Gene3D" id="1.10.260.40">
    <property type="entry name" value="lambda repressor-like DNA-binding domains"/>
    <property type="match status" value="1"/>
</dbReference>
<proteinExistence type="predicted"/>
<dbReference type="Proteomes" id="UP000252271">
    <property type="component" value="Segment"/>
</dbReference>
<dbReference type="PROSITE" id="PS50943">
    <property type="entry name" value="HTH_CROC1"/>
    <property type="match status" value="1"/>
</dbReference>
<accession>A0A2Z5HDF0</accession>